<proteinExistence type="predicted"/>
<dbReference type="Proteomes" id="UP001236014">
    <property type="component" value="Chromosome"/>
</dbReference>
<protein>
    <recommendedName>
        <fullName evidence="5">Lipoprotein</fullName>
    </recommendedName>
</protein>
<name>A0A9Y2MP06_9PSEU</name>
<evidence type="ECO:0008006" key="5">
    <source>
        <dbReference type="Google" id="ProtNLM"/>
    </source>
</evidence>
<feature type="chain" id="PRO_5040717956" description="Lipoprotein" evidence="2">
    <location>
        <begin position="32"/>
        <end position="176"/>
    </location>
</feature>
<evidence type="ECO:0000256" key="2">
    <source>
        <dbReference type="SAM" id="SignalP"/>
    </source>
</evidence>
<keyword evidence="2" id="KW-0732">Signal</keyword>
<gene>
    <name evidence="3" type="ORF">QRX50_28470</name>
</gene>
<keyword evidence="4" id="KW-1185">Reference proteome</keyword>
<dbReference type="RefSeq" id="WP_285966217.1">
    <property type="nucleotide sequence ID" value="NZ_CP127294.1"/>
</dbReference>
<evidence type="ECO:0000313" key="3">
    <source>
        <dbReference type="EMBL" id="WIX75445.1"/>
    </source>
</evidence>
<sequence>MAEETGAGRHPAAQRAVAAVAALLGALAVTAACSGDQSGQTPAPSSAASAPASPAPTSRDSRVECAAVATAAQNLATKTASLVTGQASRDEVTTAARDLRSSLDAARAVLGPEAQSDLDAAGTALQQLQDVLTTQPLDVSALRTAATQVATSVGAVVSVCGGSTSTPSTPSAPATT</sequence>
<feature type="region of interest" description="Disordered" evidence="1">
    <location>
        <begin position="33"/>
        <end position="61"/>
    </location>
</feature>
<organism evidence="3 4">
    <name type="scientific">Amycolatopsis carbonis</name>
    <dbReference type="NCBI Taxonomy" id="715471"/>
    <lineage>
        <taxon>Bacteria</taxon>
        <taxon>Bacillati</taxon>
        <taxon>Actinomycetota</taxon>
        <taxon>Actinomycetes</taxon>
        <taxon>Pseudonocardiales</taxon>
        <taxon>Pseudonocardiaceae</taxon>
        <taxon>Amycolatopsis</taxon>
    </lineage>
</organism>
<dbReference type="AlphaFoldDB" id="A0A9Y2MP06"/>
<feature type="signal peptide" evidence="2">
    <location>
        <begin position="1"/>
        <end position="31"/>
    </location>
</feature>
<feature type="compositionally biased region" description="Low complexity" evidence="1">
    <location>
        <begin position="41"/>
        <end position="58"/>
    </location>
</feature>
<accession>A0A9Y2MP06</accession>
<dbReference type="KEGG" id="acab:QRX50_28470"/>
<evidence type="ECO:0000256" key="1">
    <source>
        <dbReference type="SAM" id="MobiDB-lite"/>
    </source>
</evidence>
<dbReference type="EMBL" id="CP127294">
    <property type="protein sequence ID" value="WIX75445.1"/>
    <property type="molecule type" value="Genomic_DNA"/>
</dbReference>
<evidence type="ECO:0000313" key="4">
    <source>
        <dbReference type="Proteomes" id="UP001236014"/>
    </source>
</evidence>
<reference evidence="3 4" key="1">
    <citation type="submission" date="2023-06" db="EMBL/GenBank/DDBJ databases">
        <authorList>
            <person name="Oyuntsetseg B."/>
            <person name="Kim S.B."/>
        </authorList>
    </citation>
    <scope>NUCLEOTIDE SEQUENCE [LARGE SCALE GENOMIC DNA]</scope>
    <source>
        <strain evidence="3 4">2-15</strain>
    </source>
</reference>